<comment type="caution">
    <text evidence="2">The sequence shown here is derived from an EMBL/GenBank/DDBJ whole genome shotgun (WGS) entry which is preliminary data.</text>
</comment>
<proteinExistence type="predicted"/>
<dbReference type="EMBL" id="PNIE01000016">
    <property type="protein sequence ID" value="PMP64240.1"/>
    <property type="molecule type" value="Genomic_DNA"/>
</dbReference>
<gene>
    <name evidence="2" type="ORF">C0197_01110</name>
</gene>
<dbReference type="Gene3D" id="1.10.1660.10">
    <property type="match status" value="1"/>
</dbReference>
<accession>A0A2N7PKZ1</accession>
<dbReference type="GO" id="GO:0006355">
    <property type="term" value="P:regulation of DNA-templated transcription"/>
    <property type="evidence" value="ECO:0007669"/>
    <property type="project" value="InterPro"/>
</dbReference>
<dbReference type="GO" id="GO:0003677">
    <property type="term" value="F:DNA binding"/>
    <property type="evidence" value="ECO:0007669"/>
    <property type="project" value="InterPro"/>
</dbReference>
<evidence type="ECO:0000259" key="1">
    <source>
        <dbReference type="Pfam" id="PF13411"/>
    </source>
</evidence>
<dbReference type="AlphaFoldDB" id="A0A2N7PKZ1"/>
<dbReference type="Proteomes" id="UP000235731">
    <property type="component" value="Unassembled WGS sequence"/>
</dbReference>
<sequence length="141" mass="16716">MKGKNKKDEPLYFSLKEVCKLLNIKPHILDYWEKRIPEIKPHKIGKRKFFKKENLEMLFQIKNLLEEGYTLEGIRKKLFPSPKEAKIKKRERASPALFPELTLPPSYSYLSESQPLKKENLKKLLKEVLEDLKEIYKSLSA</sequence>
<organism evidence="2 3">
    <name type="scientific">Caldimicrobium thiodismutans</name>
    <dbReference type="NCBI Taxonomy" id="1653476"/>
    <lineage>
        <taxon>Bacteria</taxon>
        <taxon>Pseudomonadati</taxon>
        <taxon>Thermodesulfobacteriota</taxon>
        <taxon>Thermodesulfobacteria</taxon>
        <taxon>Thermodesulfobacteriales</taxon>
        <taxon>Thermodesulfobacteriaceae</taxon>
        <taxon>Caldimicrobium</taxon>
    </lineage>
</organism>
<dbReference type="Pfam" id="PF13411">
    <property type="entry name" value="MerR_1"/>
    <property type="match status" value="1"/>
</dbReference>
<dbReference type="InterPro" id="IPR000551">
    <property type="entry name" value="MerR-type_HTH_dom"/>
</dbReference>
<reference evidence="2 3" key="1">
    <citation type="submission" date="2018-01" db="EMBL/GenBank/DDBJ databases">
        <title>Metagenomic assembled genomes from two thermal pools in the Uzon Caldera, Kamchatka, Russia.</title>
        <authorList>
            <person name="Wilkins L."/>
            <person name="Ettinger C."/>
        </authorList>
    </citation>
    <scope>NUCLEOTIDE SEQUENCE [LARGE SCALE GENOMIC DNA]</scope>
    <source>
        <strain evidence="2">ZAV-15</strain>
    </source>
</reference>
<dbReference type="InterPro" id="IPR009061">
    <property type="entry name" value="DNA-bd_dom_put_sf"/>
</dbReference>
<evidence type="ECO:0000313" key="3">
    <source>
        <dbReference type="Proteomes" id="UP000235731"/>
    </source>
</evidence>
<evidence type="ECO:0000313" key="2">
    <source>
        <dbReference type="EMBL" id="PMP64240.1"/>
    </source>
</evidence>
<name>A0A2N7PKZ1_9BACT</name>
<feature type="domain" description="HTH merR-type" evidence="1">
    <location>
        <begin position="13"/>
        <end position="78"/>
    </location>
</feature>
<dbReference type="SUPFAM" id="SSF46955">
    <property type="entry name" value="Putative DNA-binding domain"/>
    <property type="match status" value="1"/>
</dbReference>
<protein>
    <recommendedName>
        <fullName evidence="1">HTH merR-type domain-containing protein</fullName>
    </recommendedName>
</protein>